<protein>
    <submittedName>
        <fullName evidence="5">G protein-coupled receptor</fullName>
    </submittedName>
</protein>
<organism evidence="5 6">
    <name type="scientific">Pristionchus pacificus</name>
    <name type="common">Parasitic nematode worm</name>
    <dbReference type="NCBI Taxonomy" id="54126"/>
    <lineage>
        <taxon>Eukaryota</taxon>
        <taxon>Metazoa</taxon>
        <taxon>Ecdysozoa</taxon>
        <taxon>Nematoda</taxon>
        <taxon>Chromadorea</taxon>
        <taxon>Rhabditida</taxon>
        <taxon>Rhabditina</taxon>
        <taxon>Diplogasteromorpha</taxon>
        <taxon>Diplogasteroidea</taxon>
        <taxon>Neodiplogasteridae</taxon>
        <taxon>Pristionchus</taxon>
    </lineage>
</organism>
<accession>A0A2A6CPX0</accession>
<reference evidence="6" key="1">
    <citation type="journal article" date="2008" name="Nat. Genet.">
        <title>The Pristionchus pacificus genome provides a unique perspective on nematode lifestyle and parasitism.</title>
        <authorList>
            <person name="Dieterich C."/>
            <person name="Clifton S.W."/>
            <person name="Schuster L.N."/>
            <person name="Chinwalla A."/>
            <person name="Delehaunty K."/>
            <person name="Dinkelacker I."/>
            <person name="Fulton L."/>
            <person name="Fulton R."/>
            <person name="Godfrey J."/>
            <person name="Minx P."/>
            <person name="Mitreva M."/>
            <person name="Roeseler W."/>
            <person name="Tian H."/>
            <person name="Witte H."/>
            <person name="Yang S.P."/>
            <person name="Wilson R.K."/>
            <person name="Sommer R.J."/>
        </authorList>
    </citation>
    <scope>NUCLEOTIDE SEQUENCE [LARGE SCALE GENOMIC DNA]</scope>
    <source>
        <strain evidence="6">PS312</strain>
    </source>
</reference>
<keyword evidence="3" id="KW-1133">Transmembrane helix</keyword>
<evidence type="ECO:0000313" key="6">
    <source>
        <dbReference type="Proteomes" id="UP000005239"/>
    </source>
</evidence>
<reference evidence="5" key="2">
    <citation type="submission" date="2022-06" db="UniProtKB">
        <authorList>
            <consortium name="EnsemblMetazoa"/>
        </authorList>
    </citation>
    <scope>IDENTIFICATION</scope>
    <source>
        <strain evidence="5">PS312</strain>
    </source>
</reference>
<dbReference type="EnsemblMetazoa" id="PPA41084.1">
    <property type="protein sequence ID" value="PPA41084.1"/>
    <property type="gene ID" value="WBGene00279453"/>
</dbReference>
<dbReference type="SMART" id="SM01381">
    <property type="entry name" value="7TM_GPCR_Srsx"/>
    <property type="match status" value="1"/>
</dbReference>
<name>A0A2A6CPX0_PRIPA</name>
<sequence length="287" mass="32742">MIEIDRFHWNLARAFFSLSAVCATIGVIGNFLIFMATCGTLIQLPLLFDVYLEMDSEVCDAIMFLPEMGIAIGGTCILCIGLDRMISVKFPARYKIFDKRFYYLFFASLMAAYCCYLCFIMTLFRQQKLVVCEVVSPYPNDGVVWFNYFNVSVNLASFIVYSITFKELRTQACSFCCLCYEIPQKNTDALMMKRIGKSLFIIVAVDFGGWVLTPGTIIFLHQLNLTNEQLFAWTYLCTIFINVSLAIKSFIYYRTSSDYRCALRSLLGLSPLSTSYVMTTTTMETAQ</sequence>
<dbReference type="Gene3D" id="1.20.1070.10">
    <property type="entry name" value="Rhodopsin 7-helix transmembrane proteins"/>
    <property type="match status" value="1"/>
</dbReference>
<dbReference type="InterPro" id="IPR047130">
    <property type="entry name" value="7TM_GPCR_Srsx_nematod"/>
</dbReference>
<keyword evidence="6" id="KW-1185">Reference proteome</keyword>
<accession>A0A8R1Z114</accession>
<dbReference type="OrthoDB" id="5820127at2759"/>
<comment type="subcellular location">
    <subcellularLocation>
        <location evidence="1">Membrane</location>
    </subcellularLocation>
</comment>
<evidence type="ECO:0000313" key="5">
    <source>
        <dbReference type="EnsemblMetazoa" id="PPA41084.1"/>
    </source>
</evidence>
<dbReference type="PANTHER" id="PTHR23360">
    <property type="entry name" value="G-PROTEIN COUPLED RECEPTORS FAMILY 1 PROFILE DOMAIN-CONTAINING PROTEIN-RELATED"/>
    <property type="match status" value="1"/>
</dbReference>
<dbReference type="SUPFAM" id="SSF81321">
    <property type="entry name" value="Family A G protein-coupled receptor-like"/>
    <property type="match status" value="1"/>
</dbReference>
<dbReference type="InterPro" id="IPR019424">
    <property type="entry name" value="7TM_GPCR_Srsx"/>
</dbReference>
<dbReference type="Pfam" id="PF10320">
    <property type="entry name" value="7TM_GPCR_Srsx"/>
    <property type="match status" value="1"/>
</dbReference>
<keyword evidence="2" id="KW-0812">Transmembrane</keyword>
<evidence type="ECO:0000256" key="2">
    <source>
        <dbReference type="ARBA" id="ARBA00022692"/>
    </source>
</evidence>
<dbReference type="PANTHER" id="PTHR23360:SF5">
    <property type="entry name" value="G-PROTEIN COUPLED RECEPTORS FAMILY 1 PROFILE DOMAIN-CONTAINING PROTEIN"/>
    <property type="match status" value="1"/>
</dbReference>
<evidence type="ECO:0000256" key="3">
    <source>
        <dbReference type="ARBA" id="ARBA00022989"/>
    </source>
</evidence>
<dbReference type="AlphaFoldDB" id="A0A2A6CPX0"/>
<dbReference type="Proteomes" id="UP000005239">
    <property type="component" value="Unassembled WGS sequence"/>
</dbReference>
<dbReference type="GO" id="GO:0016020">
    <property type="term" value="C:membrane"/>
    <property type="evidence" value="ECO:0007669"/>
    <property type="project" value="UniProtKB-SubCell"/>
</dbReference>
<proteinExistence type="predicted"/>
<keyword evidence="4" id="KW-0472">Membrane</keyword>
<evidence type="ECO:0000256" key="4">
    <source>
        <dbReference type="ARBA" id="ARBA00023136"/>
    </source>
</evidence>
<dbReference type="InterPro" id="IPR000276">
    <property type="entry name" value="GPCR_Rhodpsn"/>
</dbReference>
<dbReference type="GO" id="GO:0004930">
    <property type="term" value="F:G protein-coupled receptor activity"/>
    <property type="evidence" value="ECO:0007669"/>
    <property type="project" value="InterPro"/>
</dbReference>
<gene>
    <name evidence="5" type="primary">WBGene00279453</name>
</gene>
<evidence type="ECO:0000256" key="1">
    <source>
        <dbReference type="ARBA" id="ARBA00004370"/>
    </source>
</evidence>